<reference evidence="1" key="1">
    <citation type="submission" date="2021-05" db="EMBL/GenBank/DDBJ databases">
        <authorList>
            <person name="Pietrasiak N."/>
            <person name="Ward R."/>
            <person name="Stajich J.E."/>
            <person name="Kurbessoian T."/>
        </authorList>
    </citation>
    <scope>NUCLEOTIDE SEQUENCE</scope>
    <source>
        <strain evidence="1">GSE-NOS-MK-12-04C</strain>
    </source>
</reference>
<dbReference type="AlphaFoldDB" id="A0A951QJX9"/>
<dbReference type="Gene3D" id="2.150.10.10">
    <property type="entry name" value="Serralysin-like metalloprotease, C-terminal"/>
    <property type="match status" value="2"/>
</dbReference>
<accession>A0A951QJX9</accession>
<protein>
    <submittedName>
        <fullName evidence="1">Calcium-binding protein</fullName>
    </submittedName>
</protein>
<dbReference type="Pfam" id="PF00353">
    <property type="entry name" value="HemolysinCabind"/>
    <property type="match status" value="2"/>
</dbReference>
<dbReference type="InterPro" id="IPR001343">
    <property type="entry name" value="Hemolysn_Ca-bd"/>
</dbReference>
<dbReference type="GO" id="GO:0005509">
    <property type="term" value="F:calcium ion binding"/>
    <property type="evidence" value="ECO:0007669"/>
    <property type="project" value="InterPro"/>
</dbReference>
<proteinExistence type="predicted"/>
<sequence length="202" mass="21389">MALIIGNDSDNRFRGTSGSDTIRGRDGNDILEGLEDNDTLLGGKNDDYLFGGLGSDILSGDGDTSALNQLEKGNDVLVGGAGTDTLIAWGDDILVGGGSNQYNDQLINNLQNDPFSTAITGDKQMDTFVAVNKDAIGYTLTIADYEVGIDRIDLSGFGVFGIGDFAEIQDKGNFFEAKTFEINGAELVLRINADPSSLNYIG</sequence>
<gene>
    <name evidence="1" type="ORF">KME60_02705</name>
</gene>
<evidence type="ECO:0000313" key="2">
    <source>
        <dbReference type="Proteomes" id="UP000729701"/>
    </source>
</evidence>
<comment type="caution">
    <text evidence="1">The sequence shown here is derived from an EMBL/GenBank/DDBJ whole genome shotgun (WGS) entry which is preliminary data.</text>
</comment>
<dbReference type="Proteomes" id="UP000729701">
    <property type="component" value="Unassembled WGS sequence"/>
</dbReference>
<reference evidence="1" key="2">
    <citation type="journal article" date="2022" name="Microbiol. Resour. Announc.">
        <title>Metagenome Sequencing to Explore Phylogenomics of Terrestrial Cyanobacteria.</title>
        <authorList>
            <person name="Ward R.D."/>
            <person name="Stajich J.E."/>
            <person name="Johansen J.R."/>
            <person name="Huntemann M."/>
            <person name="Clum A."/>
            <person name="Foster B."/>
            <person name="Foster B."/>
            <person name="Roux S."/>
            <person name="Palaniappan K."/>
            <person name="Varghese N."/>
            <person name="Mukherjee S."/>
            <person name="Reddy T.B.K."/>
            <person name="Daum C."/>
            <person name="Copeland A."/>
            <person name="Chen I.A."/>
            <person name="Ivanova N.N."/>
            <person name="Kyrpides N.C."/>
            <person name="Shapiro N."/>
            <person name="Eloe-Fadrosh E.A."/>
            <person name="Pietrasiak N."/>
        </authorList>
    </citation>
    <scope>NUCLEOTIDE SEQUENCE</scope>
    <source>
        <strain evidence="1">GSE-NOS-MK-12-04C</strain>
    </source>
</reference>
<dbReference type="SUPFAM" id="SSF51120">
    <property type="entry name" value="beta-Roll"/>
    <property type="match status" value="1"/>
</dbReference>
<dbReference type="PRINTS" id="PR00313">
    <property type="entry name" value="CABNDNGRPT"/>
</dbReference>
<evidence type="ECO:0000313" key="1">
    <source>
        <dbReference type="EMBL" id="MBW4666367.1"/>
    </source>
</evidence>
<dbReference type="EMBL" id="JAHHGZ010000002">
    <property type="protein sequence ID" value="MBW4666367.1"/>
    <property type="molecule type" value="Genomic_DNA"/>
</dbReference>
<dbReference type="InterPro" id="IPR011049">
    <property type="entry name" value="Serralysin-like_metalloprot_C"/>
</dbReference>
<organism evidence="1 2">
    <name type="scientific">Cyanomargarita calcarea GSE-NOS-MK-12-04C</name>
    <dbReference type="NCBI Taxonomy" id="2839659"/>
    <lineage>
        <taxon>Bacteria</taxon>
        <taxon>Bacillati</taxon>
        <taxon>Cyanobacteriota</taxon>
        <taxon>Cyanophyceae</taxon>
        <taxon>Nostocales</taxon>
        <taxon>Cyanomargaritaceae</taxon>
        <taxon>Cyanomargarita</taxon>
    </lineage>
</organism>
<name>A0A951QJX9_9CYAN</name>